<dbReference type="AlphaFoldDB" id="A0A7D5LA48"/>
<accession>A0A7D5LA48</accession>
<reference evidence="1 2" key="1">
    <citation type="submission" date="2020-06" db="EMBL/GenBank/DDBJ databases">
        <title>NJ-3-1, isolated from saline soil.</title>
        <authorList>
            <person name="Cui H.L."/>
            <person name="Shi X."/>
        </authorList>
    </citation>
    <scope>NUCLEOTIDE SEQUENCE [LARGE SCALE GENOMIC DNA]</scope>
    <source>
        <strain evidence="1 2">NJ-3-1</strain>
    </source>
</reference>
<protein>
    <submittedName>
        <fullName evidence="1">Uncharacterized protein</fullName>
    </submittedName>
</protein>
<dbReference type="RefSeq" id="WP_179268511.1">
    <property type="nucleotide sequence ID" value="NZ_CP058579.1"/>
</dbReference>
<organism evidence="1 2">
    <name type="scientific">Halorarum salinum</name>
    <dbReference type="NCBI Taxonomy" id="2743089"/>
    <lineage>
        <taxon>Archaea</taxon>
        <taxon>Methanobacteriati</taxon>
        <taxon>Methanobacteriota</taxon>
        <taxon>Stenosarchaea group</taxon>
        <taxon>Halobacteria</taxon>
        <taxon>Halobacteriales</taxon>
        <taxon>Haloferacaceae</taxon>
        <taxon>Halorarum</taxon>
    </lineage>
</organism>
<dbReference type="GeneID" id="56037676"/>
<sequence length="143" mass="16746">MNELTDDLTLVEKETHSDTEPSREQISDLREGARRHGLCFDLDVIDVDDRIRWTALFRPKVLPRPVQPLDLLREALPAQQAHLHVGHRRINQNHILRLHSIPCRRRPPVTVVAVIPQKRLRKESGDVFLVAHYDFWIDVVELY</sequence>
<dbReference type="EMBL" id="CP058579">
    <property type="protein sequence ID" value="QLG61926.1"/>
    <property type="molecule type" value="Genomic_DNA"/>
</dbReference>
<evidence type="ECO:0000313" key="1">
    <source>
        <dbReference type="EMBL" id="QLG61926.1"/>
    </source>
</evidence>
<keyword evidence="2" id="KW-1185">Reference proteome</keyword>
<proteinExistence type="predicted"/>
<name>A0A7D5LA48_9EURY</name>
<dbReference type="Proteomes" id="UP000509626">
    <property type="component" value="Chromosome"/>
</dbReference>
<evidence type="ECO:0000313" key="2">
    <source>
        <dbReference type="Proteomes" id="UP000509626"/>
    </source>
</evidence>
<dbReference type="KEGG" id="halu:HUG12_09415"/>
<gene>
    <name evidence="1" type="ORF">HUG12_09415</name>
</gene>